<evidence type="ECO:0000313" key="5">
    <source>
        <dbReference type="Proteomes" id="UP000683360"/>
    </source>
</evidence>
<dbReference type="Pfam" id="PF08711">
    <property type="entry name" value="Med26"/>
    <property type="match status" value="1"/>
</dbReference>
<sequence length="220" mass="25861">MENFLKLDIDRANISNFIRIRISNSILMIGKGRHKKIDLENRLCPVGVVVVEEIRRLKSKLQLESTSKEEMVESLNKLGQKIPPRHVMLDTKIGKLVNKLRKHEDSDIRKAARRVYVKWKEHFVSHAERPVIEVMCDTKTDKMRTSGKKLLAGSLELEESHNLPDAIEREAFYHHKRLISYDYRRTMRTLVFTLKNNEDIRQKVITGELKVPEFVQTYKK</sequence>
<dbReference type="SUPFAM" id="SSF46942">
    <property type="entry name" value="Elongation factor TFIIS domain 2"/>
    <property type="match status" value="1"/>
</dbReference>
<comment type="subcellular location">
    <subcellularLocation>
        <location evidence="1">Nucleus</location>
    </subcellularLocation>
</comment>
<reference evidence="4" key="1">
    <citation type="submission" date="2021-03" db="EMBL/GenBank/DDBJ databases">
        <authorList>
            <person name="Bekaert M."/>
        </authorList>
    </citation>
    <scope>NUCLEOTIDE SEQUENCE</scope>
</reference>
<dbReference type="InterPro" id="IPR035441">
    <property type="entry name" value="TFIIS/LEDGF_dom_sf"/>
</dbReference>
<evidence type="ECO:0000259" key="3">
    <source>
        <dbReference type="PROSITE" id="PS51321"/>
    </source>
</evidence>
<dbReference type="InterPro" id="IPR036575">
    <property type="entry name" value="TFIIS_cen_dom_sf"/>
</dbReference>
<evidence type="ECO:0000256" key="1">
    <source>
        <dbReference type="PROSITE-ProRule" id="PRU00649"/>
    </source>
</evidence>
<dbReference type="PROSITE" id="PS51319">
    <property type="entry name" value="TFIIS_N"/>
    <property type="match status" value="1"/>
</dbReference>
<keyword evidence="1" id="KW-0539">Nucleus</keyword>
<gene>
    <name evidence="4" type="ORF">MEDL_9505</name>
</gene>
<evidence type="ECO:0000313" key="4">
    <source>
        <dbReference type="EMBL" id="CAG2194468.1"/>
    </source>
</evidence>
<dbReference type="InterPro" id="IPR017923">
    <property type="entry name" value="TFIIS_N"/>
</dbReference>
<evidence type="ECO:0000259" key="2">
    <source>
        <dbReference type="PROSITE" id="PS51319"/>
    </source>
</evidence>
<accession>A0A8S3QGW0</accession>
<dbReference type="EMBL" id="CAJPWZ010000481">
    <property type="protein sequence ID" value="CAG2194468.1"/>
    <property type="molecule type" value="Genomic_DNA"/>
</dbReference>
<keyword evidence="5" id="KW-1185">Reference proteome</keyword>
<dbReference type="Proteomes" id="UP000683360">
    <property type="component" value="Unassembled WGS sequence"/>
</dbReference>
<proteinExistence type="predicted"/>
<dbReference type="PROSITE" id="PS51321">
    <property type="entry name" value="TFIIS_CENTRAL"/>
    <property type="match status" value="1"/>
</dbReference>
<dbReference type="AlphaFoldDB" id="A0A8S3QGW0"/>
<keyword evidence="4" id="KW-0251">Elongation factor</keyword>
<dbReference type="SUPFAM" id="SSF47676">
    <property type="entry name" value="Conserved domain common to transcription factors TFIIS, elongin A, CRSP70"/>
    <property type="match status" value="1"/>
</dbReference>
<dbReference type="OrthoDB" id="44867at2759"/>
<comment type="caution">
    <text evidence="4">The sequence shown here is derived from an EMBL/GenBank/DDBJ whole genome shotgun (WGS) entry which is preliminary data.</text>
</comment>
<feature type="domain" description="TFIIS N-terminal" evidence="2">
    <location>
        <begin position="52"/>
        <end position="126"/>
    </location>
</feature>
<dbReference type="GO" id="GO:0005634">
    <property type="term" value="C:nucleus"/>
    <property type="evidence" value="ECO:0007669"/>
    <property type="project" value="UniProtKB-SubCell"/>
</dbReference>
<protein>
    <submittedName>
        <fullName evidence="4">Transcription elongation factor A N-terminal and central domain-containing protein 2</fullName>
    </submittedName>
</protein>
<dbReference type="GO" id="GO:0006351">
    <property type="term" value="P:DNA-templated transcription"/>
    <property type="evidence" value="ECO:0007669"/>
    <property type="project" value="InterPro"/>
</dbReference>
<feature type="domain" description="TFIIS central" evidence="3">
    <location>
        <begin position="143"/>
        <end position="220"/>
    </location>
</feature>
<dbReference type="Pfam" id="PF07500">
    <property type="entry name" value="TFIIS_M"/>
    <property type="match status" value="1"/>
</dbReference>
<dbReference type="InterPro" id="IPR003618">
    <property type="entry name" value="TFIIS_cen_dom"/>
</dbReference>
<organism evidence="4 5">
    <name type="scientific">Mytilus edulis</name>
    <name type="common">Blue mussel</name>
    <dbReference type="NCBI Taxonomy" id="6550"/>
    <lineage>
        <taxon>Eukaryota</taxon>
        <taxon>Metazoa</taxon>
        <taxon>Spiralia</taxon>
        <taxon>Lophotrochozoa</taxon>
        <taxon>Mollusca</taxon>
        <taxon>Bivalvia</taxon>
        <taxon>Autobranchia</taxon>
        <taxon>Pteriomorphia</taxon>
        <taxon>Mytilida</taxon>
        <taxon>Mytiloidea</taxon>
        <taxon>Mytilidae</taxon>
        <taxon>Mytilinae</taxon>
        <taxon>Mytilus</taxon>
    </lineage>
</organism>
<dbReference type="GO" id="GO:0003746">
    <property type="term" value="F:translation elongation factor activity"/>
    <property type="evidence" value="ECO:0007669"/>
    <property type="project" value="UniProtKB-KW"/>
</dbReference>
<dbReference type="Gene3D" id="1.20.930.10">
    <property type="entry name" value="Conserved domain common to transcription factors TFIIS, elongin A, CRSP70"/>
    <property type="match status" value="1"/>
</dbReference>
<keyword evidence="4" id="KW-0648">Protein biosynthesis</keyword>
<name>A0A8S3QGW0_MYTED</name>